<evidence type="ECO:0000313" key="4">
    <source>
        <dbReference type="Proteomes" id="UP000199502"/>
    </source>
</evidence>
<reference evidence="3 4" key="1">
    <citation type="submission" date="2016-10" db="EMBL/GenBank/DDBJ databases">
        <authorList>
            <person name="de Groot N.N."/>
        </authorList>
    </citation>
    <scope>NUCLEOTIDE SEQUENCE [LARGE SCALE GENOMIC DNA]</scope>
    <source>
        <strain evidence="3 4">CGMCC 1.8925</strain>
    </source>
</reference>
<gene>
    <name evidence="3" type="ORF">SAMN05660710_02705</name>
</gene>
<organism evidence="3 4">
    <name type="scientific">Paracoccus tibetensis</name>
    <dbReference type="NCBI Taxonomy" id="336292"/>
    <lineage>
        <taxon>Bacteria</taxon>
        <taxon>Pseudomonadati</taxon>
        <taxon>Pseudomonadota</taxon>
        <taxon>Alphaproteobacteria</taxon>
        <taxon>Rhodobacterales</taxon>
        <taxon>Paracoccaceae</taxon>
        <taxon>Paracoccus</taxon>
    </lineage>
</organism>
<keyword evidence="1" id="KW-0732">Signal</keyword>
<evidence type="ECO:0000313" key="3">
    <source>
        <dbReference type="EMBL" id="SCY77375.1"/>
    </source>
</evidence>
<evidence type="ECO:0000259" key="2">
    <source>
        <dbReference type="Pfam" id="PF11412"/>
    </source>
</evidence>
<dbReference type="OrthoDB" id="9811036at2"/>
<keyword evidence="4" id="KW-1185">Reference proteome</keyword>
<dbReference type="InterPro" id="IPR028250">
    <property type="entry name" value="DsbDN"/>
</dbReference>
<dbReference type="STRING" id="336292.SAMN05660710_02705"/>
<dbReference type="RefSeq" id="WP_090745522.1">
    <property type="nucleotide sequence ID" value="NZ_FMVT01000009.1"/>
</dbReference>
<proteinExistence type="predicted"/>
<evidence type="ECO:0000256" key="1">
    <source>
        <dbReference type="SAM" id="SignalP"/>
    </source>
</evidence>
<dbReference type="EMBL" id="FMVT01000009">
    <property type="protein sequence ID" value="SCY77375.1"/>
    <property type="molecule type" value="Genomic_DNA"/>
</dbReference>
<feature type="domain" description="Thiol:disulfide interchange protein DsbD N-terminal" evidence="2">
    <location>
        <begin position="32"/>
        <end position="141"/>
    </location>
</feature>
<dbReference type="Proteomes" id="UP000199502">
    <property type="component" value="Unassembled WGS sequence"/>
</dbReference>
<dbReference type="AlphaFoldDB" id="A0A1G5IML5"/>
<accession>A0A1G5IML5</accession>
<feature type="signal peptide" evidence="1">
    <location>
        <begin position="1"/>
        <end position="18"/>
    </location>
</feature>
<protein>
    <submittedName>
        <fullName evidence="3">Thiol-disulfide interchange protein, contains DsbC and DsbD domains</fullName>
    </submittedName>
</protein>
<sequence>MTRFLAVLIALTPVAAPAAEPEPLPLGLQSARLLPGWTAEDGSRIAALELVLEPGWKTYWRSPGDSGLPPSFAWEGSRNLGEVTFHWPAPEAIQSGGVAELGYHDRLVLPFTALPADPGKPIALSMQADLGLCENICVPAHLDLTAPGATATRDARILNALAAAPEPLADQPACRIEEIADGLRITVALPRPAELAALEVTSRDDLWISGAQIAGAEASAELVGPEAAPFPLDPGHLRLTAIGAGGAVETTGCRL</sequence>
<name>A0A1G5IML5_9RHOB</name>
<feature type="chain" id="PRO_5011585332" evidence="1">
    <location>
        <begin position="19"/>
        <end position="255"/>
    </location>
</feature>
<dbReference type="Pfam" id="PF11412">
    <property type="entry name" value="DsbD_N"/>
    <property type="match status" value="1"/>
</dbReference>